<dbReference type="EMBL" id="CP012603">
    <property type="protein sequence ID" value="ALE38344.1"/>
    <property type="molecule type" value="Genomic_DNA"/>
</dbReference>
<name>A0A0M4N3X8_LEPIR</name>
<dbReference type="Proteomes" id="UP000056502">
    <property type="component" value="Chromosome I"/>
</dbReference>
<keyword evidence="1" id="KW-1133">Transmembrane helix</keyword>
<dbReference type="AlphaFoldDB" id="A0A0M4N3X8"/>
<keyword evidence="1" id="KW-0812">Transmembrane</keyword>
<feature type="transmembrane region" description="Helical" evidence="1">
    <location>
        <begin position="6"/>
        <end position="26"/>
    </location>
</feature>
<accession>A0A0M4N3X8</accession>
<evidence type="ECO:0000313" key="2">
    <source>
        <dbReference type="EMBL" id="ALE38344.1"/>
    </source>
</evidence>
<keyword evidence="1" id="KW-0472">Membrane</keyword>
<gene>
    <name evidence="2" type="ORF">G436_1137</name>
</gene>
<evidence type="ECO:0000256" key="1">
    <source>
        <dbReference type="SAM" id="Phobius"/>
    </source>
</evidence>
<reference evidence="2 3" key="1">
    <citation type="journal article" date="2015" name="Genome Announc.">
        <title>Whole-Genome Sequence of Leptospira interrogans Serovar Hardjo Subtype Hardjoprajitno Strain Norma, Isolated from Cattle in a Leptospirosis Outbreak in Brazil.</title>
        <authorList>
            <person name="Cosate M.R."/>
            <person name="Soares S.C."/>
            <person name="Mendes T.A."/>
            <person name="Raittz R.T."/>
            <person name="Moreira E.C."/>
            <person name="Leite R."/>
            <person name="Fernandes G.R."/>
            <person name="Haddad J.P."/>
            <person name="Ortega J.M."/>
        </authorList>
    </citation>
    <scope>NUCLEOTIDE SEQUENCE [LARGE SCALE GENOMIC DNA]</scope>
    <source>
        <strain evidence="2 3">Norma</strain>
    </source>
</reference>
<dbReference type="PATRIC" id="fig|1279460.3.peg.1144"/>
<organism evidence="2">
    <name type="scientific">Leptospira interrogans serovar Hardjo str. Norma</name>
    <dbReference type="NCBI Taxonomy" id="1279460"/>
    <lineage>
        <taxon>Bacteria</taxon>
        <taxon>Pseudomonadati</taxon>
        <taxon>Spirochaetota</taxon>
        <taxon>Spirochaetia</taxon>
        <taxon>Leptospirales</taxon>
        <taxon>Leptospiraceae</taxon>
        <taxon>Leptospira</taxon>
    </lineage>
</organism>
<protein>
    <submittedName>
        <fullName evidence="2">Uncharacterized protein</fullName>
    </submittedName>
</protein>
<evidence type="ECO:0000313" key="3">
    <source>
        <dbReference type="Proteomes" id="UP000056502"/>
    </source>
</evidence>
<sequence length="45" mass="5626">MYGLIEVLILIFYYIIYSHIFLLRVCRKNRSMWELLRKFNDIRTA</sequence>
<proteinExistence type="predicted"/>